<evidence type="ECO:0000256" key="1">
    <source>
        <dbReference type="SAM" id="MobiDB-lite"/>
    </source>
</evidence>
<dbReference type="EMBL" id="JASCZI010060960">
    <property type="protein sequence ID" value="MED6136995.1"/>
    <property type="molecule type" value="Genomic_DNA"/>
</dbReference>
<gene>
    <name evidence="2" type="ORF">PIB30_060924</name>
</gene>
<accession>A0ABU6SL26</accession>
<protein>
    <submittedName>
        <fullName evidence="2">Uncharacterized protein</fullName>
    </submittedName>
</protein>
<feature type="region of interest" description="Disordered" evidence="1">
    <location>
        <begin position="28"/>
        <end position="57"/>
    </location>
</feature>
<evidence type="ECO:0000313" key="2">
    <source>
        <dbReference type="EMBL" id="MED6136995.1"/>
    </source>
</evidence>
<keyword evidence="3" id="KW-1185">Reference proteome</keyword>
<sequence>MANELTRSVIRSTRPGSVANQWTIPLKEENRAKGSQATSSHLSGNTEERHHKSGSKRDKTMGFICRRIFAPQVNPPVTLDDNHFSPFLCHFPQPNPNLLSLCPLTPNPTHPRNHHCRLSFKLGRATDAASVLPPPPSSTSPPKSRVRSPHCSEHHFLLYPPSFSSLLAAILFSACRFWCRRAFSVPSVHPLPQAGSTLGGMLSAVHGLNTGNFTGSLMISQKPNVLEFIIVEREKESEVKQSL</sequence>
<organism evidence="2 3">
    <name type="scientific">Stylosanthes scabra</name>
    <dbReference type="NCBI Taxonomy" id="79078"/>
    <lineage>
        <taxon>Eukaryota</taxon>
        <taxon>Viridiplantae</taxon>
        <taxon>Streptophyta</taxon>
        <taxon>Embryophyta</taxon>
        <taxon>Tracheophyta</taxon>
        <taxon>Spermatophyta</taxon>
        <taxon>Magnoliopsida</taxon>
        <taxon>eudicotyledons</taxon>
        <taxon>Gunneridae</taxon>
        <taxon>Pentapetalae</taxon>
        <taxon>rosids</taxon>
        <taxon>fabids</taxon>
        <taxon>Fabales</taxon>
        <taxon>Fabaceae</taxon>
        <taxon>Papilionoideae</taxon>
        <taxon>50 kb inversion clade</taxon>
        <taxon>dalbergioids sensu lato</taxon>
        <taxon>Dalbergieae</taxon>
        <taxon>Pterocarpus clade</taxon>
        <taxon>Stylosanthes</taxon>
    </lineage>
</organism>
<feature type="compositionally biased region" description="Basic and acidic residues" evidence="1">
    <location>
        <begin position="46"/>
        <end position="57"/>
    </location>
</feature>
<name>A0ABU6SL26_9FABA</name>
<dbReference type="Proteomes" id="UP001341840">
    <property type="component" value="Unassembled WGS sequence"/>
</dbReference>
<comment type="caution">
    <text evidence="2">The sequence shown here is derived from an EMBL/GenBank/DDBJ whole genome shotgun (WGS) entry which is preliminary data.</text>
</comment>
<feature type="compositionally biased region" description="Polar residues" evidence="1">
    <location>
        <begin position="33"/>
        <end position="45"/>
    </location>
</feature>
<reference evidence="2 3" key="1">
    <citation type="journal article" date="2023" name="Plants (Basel)">
        <title>Bridging the Gap: Combining Genomics and Transcriptomics Approaches to Understand Stylosanthes scabra, an Orphan Legume from the Brazilian Caatinga.</title>
        <authorList>
            <person name="Ferreira-Neto J.R.C."/>
            <person name="da Silva M.D."/>
            <person name="Binneck E."/>
            <person name="de Melo N.F."/>
            <person name="da Silva R.H."/>
            <person name="de Melo A.L.T.M."/>
            <person name="Pandolfi V."/>
            <person name="Bustamante F.O."/>
            <person name="Brasileiro-Vidal A.C."/>
            <person name="Benko-Iseppon A.M."/>
        </authorList>
    </citation>
    <scope>NUCLEOTIDE SEQUENCE [LARGE SCALE GENOMIC DNA]</scope>
    <source>
        <tissue evidence="2">Leaves</tissue>
    </source>
</reference>
<evidence type="ECO:0000313" key="3">
    <source>
        <dbReference type="Proteomes" id="UP001341840"/>
    </source>
</evidence>
<proteinExistence type="predicted"/>